<dbReference type="SUPFAM" id="SSF51161">
    <property type="entry name" value="Trimeric LpxA-like enzymes"/>
    <property type="match status" value="1"/>
</dbReference>
<dbReference type="InterPro" id="IPR011004">
    <property type="entry name" value="Trimer_LpxA-like_sf"/>
</dbReference>
<accession>A0A146IGA8</accession>
<comment type="similarity">
    <text evidence="1">Belongs to the transferase hexapeptide repeat family.</text>
</comment>
<proteinExistence type="inferred from homology"/>
<keyword evidence="2 4" id="KW-0808">Transferase</keyword>
<dbReference type="InterPro" id="IPR050179">
    <property type="entry name" value="Trans_hexapeptide_repeat"/>
</dbReference>
<dbReference type="PANTHER" id="PTHR43300">
    <property type="entry name" value="ACETYLTRANSFERASE"/>
    <property type="match status" value="1"/>
</dbReference>
<evidence type="ECO:0000256" key="2">
    <source>
        <dbReference type="ARBA" id="ARBA00022679"/>
    </source>
</evidence>
<reference evidence="4" key="1">
    <citation type="journal article" date="2016" name="Front. Microbiol.">
        <title>Six Novel O Genotypes from Shiga Toxin-Producing Escherichia coli.</title>
        <authorList>
            <person name="Iguchi A."/>
            <person name="Iyoda S."/>
            <person name="Seto K."/>
            <person name="Nishii H."/>
            <person name="Ohnishi M."/>
            <person name="Mekata H."/>
            <person name="Ogura Y."/>
            <person name="Hayashi T."/>
        </authorList>
    </citation>
    <scope>NUCLEOTIDE SEQUENCE</scope>
    <source>
        <strain evidence="4">100998</strain>
    </source>
</reference>
<protein>
    <submittedName>
        <fullName evidence="5">Acyltransferase</fullName>
    </submittedName>
    <submittedName>
        <fullName evidence="4">Putative galactoside O-acetyltransferase</fullName>
    </submittedName>
</protein>
<evidence type="ECO:0000313" key="4">
    <source>
        <dbReference type="EMBL" id="BAU71647.1"/>
    </source>
</evidence>
<dbReference type="RefSeq" id="WP_047656979.1">
    <property type="nucleotide sequence ID" value="NZ_BFOU01000001.1"/>
</dbReference>
<dbReference type="AlphaFoldDB" id="A0A146IGA8"/>
<evidence type="ECO:0000256" key="3">
    <source>
        <dbReference type="ARBA" id="ARBA00023315"/>
    </source>
</evidence>
<dbReference type="PANTHER" id="PTHR43300:SF12">
    <property type="entry name" value="CHLORAMPHENICOL ACETYLTRANSFERASE"/>
    <property type="match status" value="1"/>
</dbReference>
<reference evidence="5 6" key="2">
    <citation type="submission" date="2019-12" db="EMBL/GenBank/DDBJ databases">
        <title>Enteriobacteria Tanzani isolates_8377-8380.</title>
        <authorList>
            <person name="Subbiah M."/>
            <person name="Call D."/>
        </authorList>
    </citation>
    <scope>NUCLEOTIDE SEQUENCE [LARGE SCALE GENOMIC DNA]</scope>
    <source>
        <strain evidence="5 6">8378wC7</strain>
    </source>
</reference>
<evidence type="ECO:0000313" key="6">
    <source>
        <dbReference type="Proteomes" id="UP000480485"/>
    </source>
</evidence>
<gene>
    <name evidence="5" type="ORF">GP954_02010</name>
</gene>
<dbReference type="Proteomes" id="UP000480485">
    <property type="component" value="Unassembled WGS sequence"/>
</dbReference>
<dbReference type="PATRIC" id="fig|562.7426.peg.4100"/>
<keyword evidence="3 5" id="KW-0012">Acyltransferase</keyword>
<sequence length="197" mass="21537">MSLKTFDIGYYDTEHLIKCGFKHIGENVLIAKNCNIVGIENISIGSNVRIDAFTTIIANNGGYLNLGSYIHIGGYSAIFAGSGVTMMDFSGISQGVKIYSKSDDYSGKFMTNPCVPSQYTGVIRGEVTLEKHVIVGSQSIIMPNITLKEGTAVGANSLITKSTEEWSIMFGSPAKKIKSRRKNILKMEEELQNNKHI</sequence>
<dbReference type="GO" id="GO:0016746">
    <property type="term" value="F:acyltransferase activity"/>
    <property type="evidence" value="ECO:0007669"/>
    <property type="project" value="UniProtKB-KW"/>
</dbReference>
<evidence type="ECO:0000256" key="1">
    <source>
        <dbReference type="ARBA" id="ARBA00007274"/>
    </source>
</evidence>
<dbReference type="EMBL" id="WTRN01000010">
    <property type="protein sequence ID" value="MWT83975.1"/>
    <property type="molecule type" value="Genomic_DNA"/>
</dbReference>
<evidence type="ECO:0000313" key="5">
    <source>
        <dbReference type="EMBL" id="MWT83975.1"/>
    </source>
</evidence>
<dbReference type="EMBL" id="LC125932">
    <property type="protein sequence ID" value="BAU71647.1"/>
    <property type="molecule type" value="Genomic_DNA"/>
</dbReference>
<name>A0A146IGA8_ECOLX</name>
<organism evidence="4">
    <name type="scientific">Escherichia coli</name>
    <dbReference type="NCBI Taxonomy" id="562"/>
    <lineage>
        <taxon>Bacteria</taxon>
        <taxon>Pseudomonadati</taxon>
        <taxon>Pseudomonadota</taxon>
        <taxon>Gammaproteobacteria</taxon>
        <taxon>Enterobacterales</taxon>
        <taxon>Enterobacteriaceae</taxon>
        <taxon>Escherichia</taxon>
    </lineage>
</organism>
<dbReference type="Gene3D" id="2.160.10.10">
    <property type="entry name" value="Hexapeptide repeat proteins"/>
    <property type="match status" value="1"/>
</dbReference>